<keyword evidence="3" id="KW-1185">Reference proteome</keyword>
<keyword evidence="1" id="KW-1133">Transmembrane helix</keyword>
<dbReference type="EMBL" id="MU157919">
    <property type="protein sequence ID" value="KAF9523341.1"/>
    <property type="molecule type" value="Genomic_DNA"/>
</dbReference>
<comment type="caution">
    <text evidence="2">The sequence shown here is derived from an EMBL/GenBank/DDBJ whole genome shotgun (WGS) entry which is preliminary data.</text>
</comment>
<proteinExistence type="predicted"/>
<evidence type="ECO:0000313" key="3">
    <source>
        <dbReference type="Proteomes" id="UP000807306"/>
    </source>
</evidence>
<evidence type="ECO:0000256" key="1">
    <source>
        <dbReference type="SAM" id="Phobius"/>
    </source>
</evidence>
<organism evidence="2 3">
    <name type="scientific">Crepidotus variabilis</name>
    <dbReference type="NCBI Taxonomy" id="179855"/>
    <lineage>
        <taxon>Eukaryota</taxon>
        <taxon>Fungi</taxon>
        <taxon>Dikarya</taxon>
        <taxon>Basidiomycota</taxon>
        <taxon>Agaricomycotina</taxon>
        <taxon>Agaricomycetes</taxon>
        <taxon>Agaricomycetidae</taxon>
        <taxon>Agaricales</taxon>
        <taxon>Agaricineae</taxon>
        <taxon>Crepidotaceae</taxon>
        <taxon>Crepidotus</taxon>
    </lineage>
</organism>
<sequence>MNGYSLVDYSGGTAFVGLSALRPTELTPFQFAAFADPLGEITLQQVSFTTAVIGTGIVFAHYAGLLDNNAVSKKPLGFTGWANLPAGYFPSKVDAHTDNGESCVLQSPFEAEYCIAEKSAMKWLKYPAGYFPQNVPAYNDNGIFSQLESTFQPEIVFCTLDDAPPPPKWFELYSEFVPSKMDPFVDDEVPFGSIDSPVCPFGSEKVERAFDLLRNPPTPVQLTRTTVQYTLDTPTATGFTQLLIIAVTAILSTAFSVMVFVIQAGPTQVEDFLEDKLVQESVNEEDPAQDVLEEHKEHTNEDQRDIAEVFSVEAEVVDLQGLDEVLRDLAEGDKGLDEGASEQESVLEVIESQVEAPAEQPVEEGFNSGEAISVPDTEIVTAFANSLFVEAEEITIPILQDVLKHIQTVEDRYVSFISPLLSSIINNELLVVR</sequence>
<evidence type="ECO:0000313" key="2">
    <source>
        <dbReference type="EMBL" id="KAF9523341.1"/>
    </source>
</evidence>
<name>A0A9P6E6A9_9AGAR</name>
<keyword evidence="1" id="KW-0812">Transmembrane</keyword>
<reference evidence="2" key="1">
    <citation type="submission" date="2020-11" db="EMBL/GenBank/DDBJ databases">
        <authorList>
            <consortium name="DOE Joint Genome Institute"/>
            <person name="Ahrendt S."/>
            <person name="Riley R."/>
            <person name="Andreopoulos W."/>
            <person name="Labutti K."/>
            <person name="Pangilinan J."/>
            <person name="Ruiz-Duenas F.J."/>
            <person name="Barrasa J.M."/>
            <person name="Sanchez-Garcia M."/>
            <person name="Camarero S."/>
            <person name="Miyauchi S."/>
            <person name="Serrano A."/>
            <person name="Linde D."/>
            <person name="Babiker R."/>
            <person name="Drula E."/>
            <person name="Ayuso-Fernandez I."/>
            <person name="Pacheco R."/>
            <person name="Padilla G."/>
            <person name="Ferreira P."/>
            <person name="Barriuso J."/>
            <person name="Kellner H."/>
            <person name="Castanera R."/>
            <person name="Alfaro M."/>
            <person name="Ramirez L."/>
            <person name="Pisabarro A.G."/>
            <person name="Kuo A."/>
            <person name="Tritt A."/>
            <person name="Lipzen A."/>
            <person name="He G."/>
            <person name="Yan M."/>
            <person name="Ng V."/>
            <person name="Cullen D."/>
            <person name="Martin F."/>
            <person name="Rosso M.-N."/>
            <person name="Henrissat B."/>
            <person name="Hibbett D."/>
            <person name="Martinez A.T."/>
            <person name="Grigoriev I.V."/>
        </authorList>
    </citation>
    <scope>NUCLEOTIDE SEQUENCE</scope>
    <source>
        <strain evidence="2">CBS 506.95</strain>
    </source>
</reference>
<feature type="transmembrane region" description="Helical" evidence="1">
    <location>
        <begin position="242"/>
        <end position="262"/>
    </location>
</feature>
<dbReference type="AlphaFoldDB" id="A0A9P6E6A9"/>
<keyword evidence="1" id="KW-0472">Membrane</keyword>
<dbReference type="Proteomes" id="UP000807306">
    <property type="component" value="Unassembled WGS sequence"/>
</dbReference>
<protein>
    <submittedName>
        <fullName evidence="2">Uncharacterized protein</fullName>
    </submittedName>
</protein>
<gene>
    <name evidence="2" type="ORF">CPB83DRAFT_898825</name>
</gene>
<accession>A0A9P6E6A9</accession>